<dbReference type="PANTHER" id="PTHR33074:SF79">
    <property type="entry name" value="EXPRESSED PROTEIN"/>
    <property type="match status" value="1"/>
</dbReference>
<dbReference type="Proteomes" id="UP001341281">
    <property type="component" value="Chromosome 05"/>
</dbReference>
<feature type="domain" description="DUF1618" evidence="1">
    <location>
        <begin position="123"/>
        <end position="263"/>
    </location>
</feature>
<accession>A0AAQ3TR62</accession>
<dbReference type="Pfam" id="PF07762">
    <property type="entry name" value="DUF1618"/>
    <property type="match status" value="1"/>
</dbReference>
<name>A0AAQ3TR62_PASNO</name>
<sequence>MLWRQTCHFPDDYFVYSCSSSSPSLTRLPPCFDDGGSRTDPKLDKLFQPHSCPQQLTMFDDSMGILCHGDDKGGEFTVAHLTFRYFHPEVQAQLCLLHHPASNDSMEWSVDVVLPIGGRCLCWVDYYQGMLLLDVLTATKSSSPDHHHQQQLLHYVQLPSKALRSRRVHMELTEPDPLRCLSVSDAGIITLVCIITKEQPSPSYPFTIATWTLVDIQHGRWEKDPELTMEASQFFRLCAAQSCLPQVQPSFPVVSLVDPDVVCFLLRDMGRNLFWTVQSQHEGEVAAVKRHLYQ</sequence>
<protein>
    <recommendedName>
        <fullName evidence="1">DUF1618 domain-containing protein</fullName>
    </recommendedName>
</protein>
<dbReference type="InterPro" id="IPR011676">
    <property type="entry name" value="DUF1618"/>
</dbReference>
<gene>
    <name evidence="2" type="ORF">U9M48_025952</name>
</gene>
<dbReference type="AlphaFoldDB" id="A0AAQ3TR62"/>
<evidence type="ECO:0000313" key="3">
    <source>
        <dbReference type="Proteomes" id="UP001341281"/>
    </source>
</evidence>
<organism evidence="2 3">
    <name type="scientific">Paspalum notatum var. saurae</name>
    <dbReference type="NCBI Taxonomy" id="547442"/>
    <lineage>
        <taxon>Eukaryota</taxon>
        <taxon>Viridiplantae</taxon>
        <taxon>Streptophyta</taxon>
        <taxon>Embryophyta</taxon>
        <taxon>Tracheophyta</taxon>
        <taxon>Spermatophyta</taxon>
        <taxon>Magnoliopsida</taxon>
        <taxon>Liliopsida</taxon>
        <taxon>Poales</taxon>
        <taxon>Poaceae</taxon>
        <taxon>PACMAD clade</taxon>
        <taxon>Panicoideae</taxon>
        <taxon>Andropogonodae</taxon>
        <taxon>Paspaleae</taxon>
        <taxon>Paspalinae</taxon>
        <taxon>Paspalum</taxon>
    </lineage>
</organism>
<dbReference type="PANTHER" id="PTHR33074">
    <property type="entry name" value="EXPRESSED PROTEIN-RELATED"/>
    <property type="match status" value="1"/>
</dbReference>
<evidence type="ECO:0000313" key="2">
    <source>
        <dbReference type="EMBL" id="WVZ78203.1"/>
    </source>
</evidence>
<keyword evidence="3" id="KW-1185">Reference proteome</keyword>
<dbReference type="EMBL" id="CP144749">
    <property type="protein sequence ID" value="WVZ78203.1"/>
    <property type="molecule type" value="Genomic_DNA"/>
</dbReference>
<evidence type="ECO:0000259" key="1">
    <source>
        <dbReference type="Pfam" id="PF07762"/>
    </source>
</evidence>
<proteinExistence type="predicted"/>
<reference evidence="2 3" key="1">
    <citation type="submission" date="2024-02" db="EMBL/GenBank/DDBJ databases">
        <title>High-quality chromosome-scale genome assembly of Pensacola bahiagrass (Paspalum notatum Flugge var. saurae).</title>
        <authorList>
            <person name="Vega J.M."/>
            <person name="Podio M."/>
            <person name="Orjuela J."/>
            <person name="Siena L.A."/>
            <person name="Pessino S.C."/>
            <person name="Combes M.C."/>
            <person name="Mariac C."/>
            <person name="Albertini E."/>
            <person name="Pupilli F."/>
            <person name="Ortiz J.P.A."/>
            <person name="Leblanc O."/>
        </authorList>
    </citation>
    <scope>NUCLEOTIDE SEQUENCE [LARGE SCALE GENOMIC DNA]</scope>
    <source>
        <strain evidence="2">R1</strain>
        <tissue evidence="2">Leaf</tissue>
    </source>
</reference>